<evidence type="ECO:0000256" key="1">
    <source>
        <dbReference type="SAM" id="MobiDB-lite"/>
    </source>
</evidence>
<dbReference type="Proteomes" id="UP000075714">
    <property type="component" value="Unassembled WGS sequence"/>
</dbReference>
<sequence>MDFVSGIETVCQVATTELIVQEEEDGTAQLPGDLAQFSRVVCMDSRGEVFCRADIADTAAEYIKQNRAGLRCEVVRLQEDTDSQVLAWDYAQCGDQQAFQMLLADDPAETFPTEQPDPNAAKALVTE</sequence>
<evidence type="ECO:0000313" key="3">
    <source>
        <dbReference type="Proteomes" id="UP000075714"/>
    </source>
</evidence>
<organism evidence="2 3">
    <name type="scientific">Gonium pectorale</name>
    <name type="common">Green alga</name>
    <dbReference type="NCBI Taxonomy" id="33097"/>
    <lineage>
        <taxon>Eukaryota</taxon>
        <taxon>Viridiplantae</taxon>
        <taxon>Chlorophyta</taxon>
        <taxon>core chlorophytes</taxon>
        <taxon>Chlorophyceae</taxon>
        <taxon>CS clade</taxon>
        <taxon>Chlamydomonadales</taxon>
        <taxon>Volvocaceae</taxon>
        <taxon>Gonium</taxon>
    </lineage>
</organism>
<comment type="caution">
    <text evidence="2">The sequence shown here is derived from an EMBL/GenBank/DDBJ whole genome shotgun (WGS) entry which is preliminary data.</text>
</comment>
<dbReference type="AlphaFoldDB" id="A0A150H262"/>
<gene>
    <name evidence="2" type="ORF">GPECTOR_1g123</name>
</gene>
<name>A0A150H262_GONPE</name>
<feature type="region of interest" description="Disordered" evidence="1">
    <location>
        <begin position="108"/>
        <end position="127"/>
    </location>
</feature>
<evidence type="ECO:0000313" key="2">
    <source>
        <dbReference type="EMBL" id="KXZ56145.1"/>
    </source>
</evidence>
<dbReference type="EMBL" id="LSYV01000002">
    <property type="protein sequence ID" value="KXZ56145.1"/>
    <property type="molecule type" value="Genomic_DNA"/>
</dbReference>
<protein>
    <submittedName>
        <fullName evidence="2">Uncharacterized protein</fullName>
    </submittedName>
</protein>
<reference evidence="3" key="1">
    <citation type="journal article" date="2016" name="Nat. Commun.">
        <title>The Gonium pectorale genome demonstrates co-option of cell cycle regulation during the evolution of multicellularity.</title>
        <authorList>
            <person name="Hanschen E.R."/>
            <person name="Marriage T.N."/>
            <person name="Ferris P.J."/>
            <person name="Hamaji T."/>
            <person name="Toyoda A."/>
            <person name="Fujiyama A."/>
            <person name="Neme R."/>
            <person name="Noguchi H."/>
            <person name="Minakuchi Y."/>
            <person name="Suzuki M."/>
            <person name="Kawai-Toyooka H."/>
            <person name="Smith D.R."/>
            <person name="Sparks H."/>
            <person name="Anderson J."/>
            <person name="Bakaric R."/>
            <person name="Luria V."/>
            <person name="Karger A."/>
            <person name="Kirschner M.W."/>
            <person name="Durand P.M."/>
            <person name="Michod R.E."/>
            <person name="Nozaki H."/>
            <person name="Olson B.J."/>
        </authorList>
    </citation>
    <scope>NUCLEOTIDE SEQUENCE [LARGE SCALE GENOMIC DNA]</scope>
    <source>
        <strain evidence="3">NIES-2863</strain>
    </source>
</reference>
<accession>A0A150H262</accession>
<proteinExistence type="predicted"/>
<keyword evidence="3" id="KW-1185">Reference proteome</keyword>